<keyword evidence="3" id="KW-1185">Reference proteome</keyword>
<dbReference type="InterPro" id="IPR029063">
    <property type="entry name" value="SAM-dependent_MTases_sf"/>
</dbReference>
<dbReference type="RefSeq" id="WP_085853076.1">
    <property type="nucleotide sequence ID" value="NZ_FOPF01000002.1"/>
</dbReference>
<feature type="domain" description="Methyltransferase type 11" evidence="1">
    <location>
        <begin position="85"/>
        <end position="131"/>
    </location>
</feature>
<evidence type="ECO:0000313" key="2">
    <source>
        <dbReference type="EMBL" id="SLN27128.1"/>
    </source>
</evidence>
<accession>A0A1Y5RWH9</accession>
<dbReference type="Pfam" id="PF08241">
    <property type="entry name" value="Methyltransf_11"/>
    <property type="match status" value="1"/>
</dbReference>
<dbReference type="Proteomes" id="UP000193870">
    <property type="component" value="Unassembled WGS sequence"/>
</dbReference>
<sequence>MHLDVQDLRNFYYRTKLGRAAQKVIREQVRSFWPNAGGDTVAGYGFAVPLLRPLMGEARRTVALMPGGQGVMAWPPGQGNISVLCEETLLPLQTGFLDKLILLHGLETSDTPGRLLQECYRVLGPGGRALFIVPNRAGLWARNDRTPFGYGRPYSLSQLEGQLRSYDFKPQGHAAALYQPVSEKPFWLRSGGLMEKWGRSITGRFAGGVLMVEATKQVPARAGGVGAVERTPLRILEGVGRPVPGRALQEDDGRCANG</sequence>
<dbReference type="STRING" id="315423.SAMN04488020_102225"/>
<dbReference type="Gene3D" id="3.40.50.150">
    <property type="entry name" value="Vaccinia Virus protein VP39"/>
    <property type="match status" value="1"/>
</dbReference>
<dbReference type="InterPro" id="IPR013216">
    <property type="entry name" value="Methyltransf_11"/>
</dbReference>
<organism evidence="2 3">
    <name type="scientific">Palleronia marisminoris</name>
    <dbReference type="NCBI Taxonomy" id="315423"/>
    <lineage>
        <taxon>Bacteria</taxon>
        <taxon>Pseudomonadati</taxon>
        <taxon>Pseudomonadota</taxon>
        <taxon>Alphaproteobacteria</taxon>
        <taxon>Rhodobacterales</taxon>
        <taxon>Roseobacteraceae</taxon>
        <taxon>Palleronia</taxon>
    </lineage>
</organism>
<dbReference type="GO" id="GO:0008757">
    <property type="term" value="F:S-adenosylmethionine-dependent methyltransferase activity"/>
    <property type="evidence" value="ECO:0007669"/>
    <property type="project" value="InterPro"/>
</dbReference>
<proteinExistence type="predicted"/>
<dbReference type="SUPFAM" id="SSF53335">
    <property type="entry name" value="S-adenosyl-L-methionine-dependent methyltransferases"/>
    <property type="match status" value="1"/>
</dbReference>
<dbReference type="OrthoDB" id="9800231at2"/>
<name>A0A1Y5RWH9_9RHOB</name>
<reference evidence="2 3" key="1">
    <citation type="submission" date="2017-03" db="EMBL/GenBank/DDBJ databases">
        <authorList>
            <person name="Afonso C.L."/>
            <person name="Miller P.J."/>
            <person name="Scott M.A."/>
            <person name="Spackman E."/>
            <person name="Goraichik I."/>
            <person name="Dimitrov K.M."/>
            <person name="Suarez D.L."/>
            <person name="Swayne D.E."/>
        </authorList>
    </citation>
    <scope>NUCLEOTIDE SEQUENCE [LARGE SCALE GENOMIC DNA]</scope>
    <source>
        <strain evidence="2 3">CECT 7066</strain>
    </source>
</reference>
<dbReference type="AlphaFoldDB" id="A0A1Y5RWH9"/>
<evidence type="ECO:0000313" key="3">
    <source>
        <dbReference type="Proteomes" id="UP000193870"/>
    </source>
</evidence>
<gene>
    <name evidence="2" type="ORF">PAM7066_01056</name>
</gene>
<protein>
    <recommendedName>
        <fullName evidence="1">Methyltransferase type 11 domain-containing protein</fullName>
    </recommendedName>
</protein>
<dbReference type="EMBL" id="FWFV01000002">
    <property type="protein sequence ID" value="SLN27128.1"/>
    <property type="molecule type" value="Genomic_DNA"/>
</dbReference>
<evidence type="ECO:0000259" key="1">
    <source>
        <dbReference type="Pfam" id="PF08241"/>
    </source>
</evidence>